<keyword evidence="2" id="KW-1185">Reference proteome</keyword>
<dbReference type="AlphaFoldDB" id="A0A1Q9BUJ1"/>
<evidence type="ECO:0000313" key="1">
    <source>
        <dbReference type="EMBL" id="OLP74270.1"/>
    </source>
</evidence>
<proteinExistence type="predicted"/>
<sequence>MLAALHFVQSELAEVKQTISSTIEEVHSIREMCERPLPASAPQYRAPHFAAQIPGPAPLYEAAASSPPMWGFRIDPDVDGVTGEIAHQVYFDTIPAAMFTAFRCFTGECVNDT</sequence>
<name>A0A1Q9BUJ1_SYMMI</name>
<comment type="caution">
    <text evidence="1">The sequence shown here is derived from an EMBL/GenBank/DDBJ whole genome shotgun (WGS) entry which is preliminary data.</text>
</comment>
<dbReference type="Proteomes" id="UP000186817">
    <property type="component" value="Unassembled WGS sequence"/>
</dbReference>
<evidence type="ECO:0000313" key="2">
    <source>
        <dbReference type="Proteomes" id="UP000186817"/>
    </source>
</evidence>
<protein>
    <submittedName>
        <fullName evidence="1">Uncharacterized protein</fullName>
    </submittedName>
</protein>
<accession>A0A1Q9BUJ1</accession>
<reference evidence="1 2" key="1">
    <citation type="submission" date="2016-02" db="EMBL/GenBank/DDBJ databases">
        <title>Genome analysis of coral dinoflagellate symbionts highlights evolutionary adaptations to a symbiotic lifestyle.</title>
        <authorList>
            <person name="Aranda M."/>
            <person name="Li Y."/>
            <person name="Liew Y.J."/>
            <person name="Baumgarten S."/>
            <person name="Simakov O."/>
            <person name="Wilson M."/>
            <person name="Piel J."/>
            <person name="Ashoor H."/>
            <person name="Bougouffa S."/>
            <person name="Bajic V.B."/>
            <person name="Ryu T."/>
            <person name="Ravasi T."/>
            <person name="Bayer T."/>
            <person name="Micklem G."/>
            <person name="Kim H."/>
            <person name="Bhak J."/>
            <person name="Lajeunesse T.C."/>
            <person name="Voolstra C.R."/>
        </authorList>
    </citation>
    <scope>NUCLEOTIDE SEQUENCE [LARGE SCALE GENOMIC DNA]</scope>
    <source>
        <strain evidence="1 2">CCMP2467</strain>
    </source>
</reference>
<gene>
    <name evidence="1" type="ORF">AK812_SmicGene46239</name>
</gene>
<feature type="non-terminal residue" evidence="1">
    <location>
        <position position="113"/>
    </location>
</feature>
<dbReference type="EMBL" id="LSRX01004000">
    <property type="protein sequence ID" value="OLP74270.1"/>
    <property type="molecule type" value="Genomic_DNA"/>
</dbReference>
<organism evidence="1 2">
    <name type="scientific">Symbiodinium microadriaticum</name>
    <name type="common">Dinoflagellate</name>
    <name type="synonym">Zooxanthella microadriatica</name>
    <dbReference type="NCBI Taxonomy" id="2951"/>
    <lineage>
        <taxon>Eukaryota</taxon>
        <taxon>Sar</taxon>
        <taxon>Alveolata</taxon>
        <taxon>Dinophyceae</taxon>
        <taxon>Suessiales</taxon>
        <taxon>Symbiodiniaceae</taxon>
        <taxon>Symbiodinium</taxon>
    </lineage>
</organism>